<accession>A0A5N4C957</accession>
<name>A0A5N4C957_CAMDR</name>
<keyword evidence="2" id="KW-0812">Transmembrane</keyword>
<feature type="domain" description="Transmembrane protein TMEM132 cohesin-like" evidence="1">
    <location>
        <begin position="9"/>
        <end position="61"/>
    </location>
</feature>
<gene>
    <name evidence="2" type="ORF">Cadr_000027867</name>
</gene>
<protein>
    <submittedName>
        <fullName evidence="2">Transmembrane protein 132D</fullName>
    </submittedName>
</protein>
<proteinExistence type="predicted"/>
<dbReference type="EMBL" id="JWIN03000032">
    <property type="protein sequence ID" value="KAB1255397.1"/>
    <property type="molecule type" value="Genomic_DNA"/>
</dbReference>
<dbReference type="PANTHER" id="PTHR13388">
    <property type="entry name" value="DETONATOR, ISOFORM E"/>
    <property type="match status" value="1"/>
</dbReference>
<organism evidence="2 3">
    <name type="scientific">Camelus dromedarius</name>
    <name type="common">Dromedary</name>
    <name type="synonym">Arabian camel</name>
    <dbReference type="NCBI Taxonomy" id="9838"/>
    <lineage>
        <taxon>Eukaryota</taxon>
        <taxon>Metazoa</taxon>
        <taxon>Chordata</taxon>
        <taxon>Craniata</taxon>
        <taxon>Vertebrata</taxon>
        <taxon>Euteleostomi</taxon>
        <taxon>Mammalia</taxon>
        <taxon>Eutheria</taxon>
        <taxon>Laurasiatheria</taxon>
        <taxon>Artiodactyla</taxon>
        <taxon>Tylopoda</taxon>
        <taxon>Camelidae</taxon>
        <taxon>Camelus</taxon>
    </lineage>
</organism>
<dbReference type="InterPro" id="IPR026307">
    <property type="entry name" value="TMEM132"/>
</dbReference>
<dbReference type="Proteomes" id="UP000299084">
    <property type="component" value="Unassembled WGS sequence"/>
</dbReference>
<dbReference type="InterPro" id="IPR055421">
    <property type="entry name" value="TMEM132_3rd"/>
</dbReference>
<keyword evidence="2" id="KW-0472">Membrane</keyword>
<evidence type="ECO:0000313" key="3">
    <source>
        <dbReference type="Proteomes" id="UP000299084"/>
    </source>
</evidence>
<keyword evidence="3" id="KW-1185">Reference proteome</keyword>
<evidence type="ECO:0000313" key="2">
    <source>
        <dbReference type="EMBL" id="KAB1255397.1"/>
    </source>
</evidence>
<dbReference type="PANTHER" id="PTHR13388:SF2">
    <property type="entry name" value="TRANSMEMBRANE PROTEIN 132D"/>
    <property type="match status" value="1"/>
</dbReference>
<evidence type="ECO:0000259" key="1">
    <source>
        <dbReference type="Pfam" id="PF23039"/>
    </source>
</evidence>
<comment type="caution">
    <text evidence="2">The sequence shown here is derived from an EMBL/GenBank/DDBJ whole genome shotgun (WGS) entry which is preliminary data.</text>
</comment>
<reference evidence="2 3" key="1">
    <citation type="journal article" date="2019" name="Mol. Ecol. Resour.">
        <title>Improving Illumina assemblies with Hi-C and long reads: an example with the North African dromedary.</title>
        <authorList>
            <person name="Elbers J.P."/>
            <person name="Rogers M.F."/>
            <person name="Perelman P.L."/>
            <person name="Proskuryakova A.A."/>
            <person name="Serdyukova N.A."/>
            <person name="Johnson W.E."/>
            <person name="Horin P."/>
            <person name="Corander J."/>
            <person name="Murphy D."/>
            <person name="Burger P.A."/>
        </authorList>
    </citation>
    <scope>NUCLEOTIDE SEQUENCE [LARGE SCALE GENOMIC DNA]</scope>
    <source>
        <strain evidence="2">Drom800</strain>
        <tissue evidence="2">Blood</tissue>
    </source>
</reference>
<dbReference type="AlphaFoldDB" id="A0A5N4C957"/>
<dbReference type="Pfam" id="PF23039">
    <property type="entry name" value="TMEM132_3rd"/>
    <property type="match status" value="1"/>
</dbReference>
<sequence>MLSEVRVGVDGASYEVMQIDVEIEEPSDLPATQLITWQVDYPGGTTSDLGVSKIYVSQKDLIGIVPLAMQRSFV</sequence>